<organism evidence="1 2">
    <name type="scientific">Mycena albidolilacea</name>
    <dbReference type="NCBI Taxonomy" id="1033008"/>
    <lineage>
        <taxon>Eukaryota</taxon>
        <taxon>Fungi</taxon>
        <taxon>Dikarya</taxon>
        <taxon>Basidiomycota</taxon>
        <taxon>Agaricomycotina</taxon>
        <taxon>Agaricomycetes</taxon>
        <taxon>Agaricomycetidae</taxon>
        <taxon>Agaricales</taxon>
        <taxon>Marasmiineae</taxon>
        <taxon>Mycenaceae</taxon>
        <taxon>Mycena</taxon>
    </lineage>
</organism>
<dbReference type="AlphaFoldDB" id="A0AAD7F1N9"/>
<dbReference type="Proteomes" id="UP001218218">
    <property type="component" value="Unassembled WGS sequence"/>
</dbReference>
<gene>
    <name evidence="1" type="ORF">DFH08DRAFT_640820</name>
</gene>
<comment type="caution">
    <text evidence="1">The sequence shown here is derived from an EMBL/GenBank/DDBJ whole genome shotgun (WGS) entry which is preliminary data.</text>
</comment>
<name>A0AAD7F1N9_9AGAR</name>
<accession>A0AAD7F1N9</accession>
<reference evidence="1" key="1">
    <citation type="submission" date="2023-03" db="EMBL/GenBank/DDBJ databases">
        <title>Massive genome expansion in bonnet fungi (Mycena s.s.) driven by repeated elements and novel gene families across ecological guilds.</title>
        <authorList>
            <consortium name="Lawrence Berkeley National Laboratory"/>
            <person name="Harder C.B."/>
            <person name="Miyauchi S."/>
            <person name="Viragh M."/>
            <person name="Kuo A."/>
            <person name="Thoen E."/>
            <person name="Andreopoulos B."/>
            <person name="Lu D."/>
            <person name="Skrede I."/>
            <person name="Drula E."/>
            <person name="Henrissat B."/>
            <person name="Morin E."/>
            <person name="Kohler A."/>
            <person name="Barry K."/>
            <person name="LaButti K."/>
            <person name="Morin E."/>
            <person name="Salamov A."/>
            <person name="Lipzen A."/>
            <person name="Mereny Z."/>
            <person name="Hegedus B."/>
            <person name="Baldrian P."/>
            <person name="Stursova M."/>
            <person name="Weitz H."/>
            <person name="Taylor A."/>
            <person name="Grigoriev I.V."/>
            <person name="Nagy L.G."/>
            <person name="Martin F."/>
            <person name="Kauserud H."/>
        </authorList>
    </citation>
    <scope>NUCLEOTIDE SEQUENCE</scope>
    <source>
        <strain evidence="1">CBHHK002</strain>
    </source>
</reference>
<evidence type="ECO:0000313" key="2">
    <source>
        <dbReference type="Proteomes" id="UP001218218"/>
    </source>
</evidence>
<feature type="non-terminal residue" evidence="1">
    <location>
        <position position="146"/>
    </location>
</feature>
<dbReference type="SUPFAM" id="SSF53098">
    <property type="entry name" value="Ribonuclease H-like"/>
    <property type="match status" value="1"/>
</dbReference>
<dbReference type="InterPro" id="IPR012337">
    <property type="entry name" value="RNaseH-like_sf"/>
</dbReference>
<feature type="non-terminal residue" evidence="1">
    <location>
        <position position="1"/>
    </location>
</feature>
<keyword evidence="2" id="KW-1185">Reference proteome</keyword>
<proteinExistence type="predicted"/>
<protein>
    <submittedName>
        <fullName evidence="1">Uncharacterized protein</fullName>
    </submittedName>
</protein>
<dbReference type="EMBL" id="JARIHO010000006">
    <property type="protein sequence ID" value="KAJ7359805.1"/>
    <property type="molecule type" value="Genomic_DNA"/>
</dbReference>
<evidence type="ECO:0000313" key="1">
    <source>
        <dbReference type="EMBL" id="KAJ7359805.1"/>
    </source>
</evidence>
<sequence>TKTVQNSSLNSEAWETMSKELNVTLLTLVKVIDTRWNSYAHCLLRILDRQAVVTQMCTDRHLNLRQYTFSGEEWTILEQLEDILEVLALVFEVIPLIDKFTTMFGHMIDDTTLHISIRHAANTALTVLNKYYSFTDDSEIYWIAMS</sequence>